<dbReference type="GeneID" id="102804918"/>
<dbReference type="InterPro" id="IPR000863">
    <property type="entry name" value="Sulfotransferase_dom"/>
</dbReference>
<dbReference type="InterPro" id="IPR027417">
    <property type="entry name" value="P-loop_NTPase"/>
</dbReference>
<dbReference type="PANTHER" id="PTHR45964:SF5">
    <property type="entry name" value="WSCD FAMILY MEMBER CG9164"/>
    <property type="match status" value="1"/>
</dbReference>
<dbReference type="RefSeq" id="XP_006825199.1">
    <property type="nucleotide sequence ID" value="XM_006825136.1"/>
</dbReference>
<gene>
    <name evidence="5" type="primary">LOC102804918</name>
</gene>
<evidence type="ECO:0000256" key="1">
    <source>
        <dbReference type="ARBA" id="ARBA00010236"/>
    </source>
</evidence>
<evidence type="ECO:0000313" key="5">
    <source>
        <dbReference type="RefSeq" id="XP_006825199.1"/>
    </source>
</evidence>
<dbReference type="Proteomes" id="UP000694865">
    <property type="component" value="Unplaced"/>
</dbReference>
<feature type="domain" description="Sulfotransferase" evidence="3">
    <location>
        <begin position="217"/>
        <end position="345"/>
    </location>
</feature>
<dbReference type="SUPFAM" id="SSF52540">
    <property type="entry name" value="P-loop containing nucleoside triphosphate hydrolases"/>
    <property type="match status" value="1"/>
</dbReference>
<comment type="similarity">
    <text evidence="1">Belongs to the WSCD family.</text>
</comment>
<keyword evidence="4" id="KW-1185">Reference proteome</keyword>
<accession>A0ABM0MYV8</accession>
<sequence>MRPKSTKNALFYLIGGTLAVVIVYTKSRTLGTASNDRVIFRQLGDERGGRVTVRQNISTLTGGQYLSHKETEESNPSPDDQINILEERTGDDVNTASVTRTSLSDASVMDISRNWTNSGDNERQTTKPTSPTNTNLSAVLHNLSSLVALASAPGSGNTWVRHLLEEATGLFTGSVYLDKNLKRGGFIGEKTKWDSGMTIAVKSHETWPSIRRFSGAIVLVRNPFQCIISEFNRKSTRNHNALAVWTEDTKDDEFWHSIVSNRTQWWEDFANAWLTTFDKPILVSRYDDLLNNTIAELTRMLDFLKIPGDNRRWHCVLNDMEGKFHRHSDVDQKLQYASFTPEMRKRITAALDRVSALLVKRGYTPPERILELELR</sequence>
<proteinExistence type="inferred from homology"/>
<evidence type="ECO:0000313" key="4">
    <source>
        <dbReference type="Proteomes" id="UP000694865"/>
    </source>
</evidence>
<dbReference type="Pfam" id="PF00685">
    <property type="entry name" value="Sulfotransfer_1"/>
    <property type="match status" value="1"/>
</dbReference>
<organism evidence="4 5">
    <name type="scientific">Saccoglossus kowalevskii</name>
    <name type="common">Acorn worm</name>
    <dbReference type="NCBI Taxonomy" id="10224"/>
    <lineage>
        <taxon>Eukaryota</taxon>
        <taxon>Metazoa</taxon>
        <taxon>Hemichordata</taxon>
        <taxon>Enteropneusta</taxon>
        <taxon>Harrimaniidae</taxon>
        <taxon>Saccoglossus</taxon>
    </lineage>
</organism>
<dbReference type="PANTHER" id="PTHR45964">
    <property type="entry name" value="WSCD FAMILY MEMBER CG9164"/>
    <property type="match status" value="1"/>
</dbReference>
<evidence type="ECO:0000259" key="3">
    <source>
        <dbReference type="Pfam" id="PF00685"/>
    </source>
</evidence>
<protein>
    <submittedName>
        <fullName evidence="5">WSC domain-containing protein 1-like</fullName>
    </submittedName>
</protein>
<feature type="region of interest" description="Disordered" evidence="2">
    <location>
        <begin position="109"/>
        <end position="134"/>
    </location>
</feature>
<evidence type="ECO:0000256" key="2">
    <source>
        <dbReference type="SAM" id="MobiDB-lite"/>
    </source>
</evidence>
<reference evidence="5" key="1">
    <citation type="submission" date="2025-08" db="UniProtKB">
        <authorList>
            <consortium name="RefSeq"/>
        </authorList>
    </citation>
    <scope>IDENTIFICATION</scope>
    <source>
        <tissue evidence="5">Testes</tissue>
    </source>
</reference>
<name>A0ABM0MYV8_SACKO</name>
<dbReference type="Gene3D" id="3.40.50.300">
    <property type="entry name" value="P-loop containing nucleotide triphosphate hydrolases"/>
    <property type="match status" value="1"/>
</dbReference>
<dbReference type="InterPro" id="IPR051589">
    <property type="entry name" value="Sialate-O-sulfotransferase"/>
</dbReference>